<dbReference type="SUPFAM" id="SSF52833">
    <property type="entry name" value="Thioredoxin-like"/>
    <property type="match status" value="1"/>
</dbReference>
<dbReference type="GO" id="GO:0005085">
    <property type="term" value="F:guanyl-nucleotide exchange factor activity"/>
    <property type="evidence" value="ECO:0007669"/>
    <property type="project" value="TreeGrafter"/>
</dbReference>
<proteinExistence type="predicted"/>
<dbReference type="Gene3D" id="3.40.30.10">
    <property type="entry name" value="Glutaredoxin"/>
    <property type="match status" value="1"/>
</dbReference>
<name>A0A1Q9DY34_SYMMI</name>
<protein>
    <submittedName>
        <fullName evidence="3">Putative E3 ubiquitin-protein ligase HERC1</fullName>
    </submittedName>
</protein>
<evidence type="ECO:0000256" key="1">
    <source>
        <dbReference type="PROSITE-ProRule" id="PRU00235"/>
    </source>
</evidence>
<dbReference type="InterPro" id="IPR051553">
    <property type="entry name" value="Ran_GTPase-activating"/>
</dbReference>
<dbReference type="InterPro" id="IPR036249">
    <property type="entry name" value="Thioredoxin-like_sf"/>
</dbReference>
<evidence type="ECO:0000313" key="4">
    <source>
        <dbReference type="Proteomes" id="UP000186817"/>
    </source>
</evidence>
<dbReference type="InterPro" id="IPR000408">
    <property type="entry name" value="Reg_chr_condens"/>
</dbReference>
<dbReference type="Proteomes" id="UP000186817">
    <property type="component" value="Unassembled WGS sequence"/>
</dbReference>
<gene>
    <name evidence="3" type="primary">HERC1</name>
    <name evidence="3" type="ORF">AK812_SmicGene17324</name>
</gene>
<dbReference type="PROSITE" id="PS00626">
    <property type="entry name" value="RCC1_2"/>
    <property type="match status" value="2"/>
</dbReference>
<dbReference type="InterPro" id="IPR004046">
    <property type="entry name" value="GST_C"/>
</dbReference>
<dbReference type="SUPFAM" id="SSF47616">
    <property type="entry name" value="GST C-terminal domain-like"/>
    <property type="match status" value="1"/>
</dbReference>
<dbReference type="PANTHER" id="PTHR45982">
    <property type="entry name" value="REGULATOR OF CHROMOSOME CONDENSATION"/>
    <property type="match status" value="1"/>
</dbReference>
<feature type="domain" description="GST C-terminal" evidence="2">
    <location>
        <begin position="86"/>
        <end position="216"/>
    </location>
</feature>
<feature type="repeat" description="RCC1" evidence="1">
    <location>
        <begin position="345"/>
        <end position="404"/>
    </location>
</feature>
<dbReference type="Pfam" id="PF00415">
    <property type="entry name" value="RCC1"/>
    <property type="match status" value="2"/>
</dbReference>
<sequence length="508" mass="55529">MAAGAQVEPLTGAGWTYDLQPYLGTSAETAGGFINQPKRKGMEIPHNAQKAMDEIMTGTTLRARLVYDLNPKGLVPVLVDPSGKVTVESEDIVDAIAQKSSKAISAPASPDAVEIRRLINQHLLPAGKQAKMFGQQADLGPVLQALDKLVAGPFMAGDEVTVADISAAPMLQRLFEDGMVPKDLTKLHSWWNTVNALPTFQKTMVSAWLALLQPTLSDCVAFFLPVQAPGHHLLGCSGFAVLDTWCDEKGTLAWKLEHVWPLTEVACGDIHTLVLDREGRVHSTGKGSFGRLGRGGIAAWSDELDFHEVEYFRKTTDSILNPGEEPVIVKVDAGREFSAAMSAHGEIWVWGRNDYGQLGMGVEVMHKPDFCMHYPFLLRNMPMEGHALRDFACGDHHIVALTSAGAIYEWGDRHHFEPTAITLPSRYQEGLKGIWKVAAGESCSFALSMDGALYSWGRKSSGCLALGDSCEEWVKRPVQIPPEKFGNQRVVDIIAQSSADYKIENEKP</sequence>
<dbReference type="Pfam" id="PF00043">
    <property type="entry name" value="GST_C"/>
    <property type="match status" value="1"/>
</dbReference>
<dbReference type="GO" id="GO:0005737">
    <property type="term" value="C:cytoplasm"/>
    <property type="evidence" value="ECO:0007669"/>
    <property type="project" value="TreeGrafter"/>
</dbReference>
<dbReference type="InterPro" id="IPR010987">
    <property type="entry name" value="Glutathione-S-Trfase_C-like"/>
</dbReference>
<dbReference type="Gene3D" id="2.130.10.30">
    <property type="entry name" value="Regulator of chromosome condensation 1/beta-lactamase-inhibitor protein II"/>
    <property type="match status" value="1"/>
</dbReference>
<organism evidence="3 4">
    <name type="scientific">Symbiodinium microadriaticum</name>
    <name type="common">Dinoflagellate</name>
    <name type="synonym">Zooxanthella microadriatica</name>
    <dbReference type="NCBI Taxonomy" id="2951"/>
    <lineage>
        <taxon>Eukaryota</taxon>
        <taxon>Sar</taxon>
        <taxon>Alveolata</taxon>
        <taxon>Dinophyceae</taxon>
        <taxon>Suessiales</taxon>
        <taxon>Symbiodiniaceae</taxon>
        <taxon>Symbiodinium</taxon>
    </lineage>
</organism>
<dbReference type="EMBL" id="LSRX01000341">
    <property type="protein sequence ID" value="OLQ00057.1"/>
    <property type="molecule type" value="Genomic_DNA"/>
</dbReference>
<dbReference type="PROSITE" id="PS50405">
    <property type="entry name" value="GST_CTER"/>
    <property type="match status" value="1"/>
</dbReference>
<reference evidence="3 4" key="1">
    <citation type="submission" date="2016-02" db="EMBL/GenBank/DDBJ databases">
        <title>Genome analysis of coral dinoflagellate symbionts highlights evolutionary adaptations to a symbiotic lifestyle.</title>
        <authorList>
            <person name="Aranda M."/>
            <person name="Li Y."/>
            <person name="Liew Y.J."/>
            <person name="Baumgarten S."/>
            <person name="Simakov O."/>
            <person name="Wilson M."/>
            <person name="Piel J."/>
            <person name="Ashoor H."/>
            <person name="Bougouffa S."/>
            <person name="Bajic V.B."/>
            <person name="Ryu T."/>
            <person name="Ravasi T."/>
            <person name="Bayer T."/>
            <person name="Micklem G."/>
            <person name="Kim H."/>
            <person name="Bhak J."/>
            <person name="Lajeunesse T.C."/>
            <person name="Voolstra C.R."/>
        </authorList>
    </citation>
    <scope>NUCLEOTIDE SEQUENCE [LARGE SCALE GENOMIC DNA]</scope>
    <source>
        <strain evidence="3 4">CCMP2467</strain>
    </source>
</reference>
<dbReference type="AlphaFoldDB" id="A0A1Q9DY34"/>
<feature type="repeat" description="RCC1" evidence="1">
    <location>
        <begin position="451"/>
        <end position="506"/>
    </location>
</feature>
<accession>A0A1Q9DY34</accession>
<dbReference type="Gene3D" id="1.20.1050.10">
    <property type="match status" value="1"/>
</dbReference>
<evidence type="ECO:0000259" key="2">
    <source>
        <dbReference type="PROSITE" id="PS50405"/>
    </source>
</evidence>
<dbReference type="Pfam" id="PF13540">
    <property type="entry name" value="RCC1_2"/>
    <property type="match status" value="1"/>
</dbReference>
<keyword evidence="4" id="KW-1185">Reference proteome</keyword>
<dbReference type="InterPro" id="IPR009091">
    <property type="entry name" value="RCC1/BLIP-II"/>
</dbReference>
<dbReference type="InterPro" id="IPR004045">
    <property type="entry name" value="Glutathione_S-Trfase_N"/>
</dbReference>
<dbReference type="Pfam" id="PF13409">
    <property type="entry name" value="GST_N_2"/>
    <property type="match status" value="1"/>
</dbReference>
<dbReference type="OrthoDB" id="10256179at2759"/>
<dbReference type="PRINTS" id="PR00633">
    <property type="entry name" value="RCCNDNSATION"/>
</dbReference>
<evidence type="ECO:0000313" key="3">
    <source>
        <dbReference type="EMBL" id="OLQ00057.1"/>
    </source>
</evidence>
<dbReference type="PROSITE" id="PS50012">
    <property type="entry name" value="RCC1_3"/>
    <property type="match status" value="2"/>
</dbReference>
<dbReference type="InterPro" id="IPR036282">
    <property type="entry name" value="Glutathione-S-Trfase_C_sf"/>
</dbReference>
<dbReference type="SUPFAM" id="SSF50985">
    <property type="entry name" value="RCC1/BLIP-II"/>
    <property type="match status" value="1"/>
</dbReference>
<comment type="caution">
    <text evidence="3">The sequence shown here is derived from an EMBL/GenBank/DDBJ whole genome shotgun (WGS) entry which is preliminary data.</text>
</comment>
<dbReference type="PANTHER" id="PTHR45982:SF1">
    <property type="entry name" value="REGULATOR OF CHROMOSOME CONDENSATION"/>
    <property type="match status" value="1"/>
</dbReference>